<evidence type="ECO:0000313" key="2">
    <source>
        <dbReference type="Proteomes" id="UP001432322"/>
    </source>
</evidence>
<evidence type="ECO:0000313" key="1">
    <source>
        <dbReference type="EMBL" id="GMT11882.1"/>
    </source>
</evidence>
<feature type="non-terminal residue" evidence="1">
    <location>
        <position position="1"/>
    </location>
</feature>
<protein>
    <submittedName>
        <fullName evidence="1">Uncharacterized protein</fullName>
    </submittedName>
</protein>
<comment type="caution">
    <text evidence="1">The sequence shown here is derived from an EMBL/GenBank/DDBJ whole genome shotgun (WGS) entry which is preliminary data.</text>
</comment>
<feature type="non-terminal residue" evidence="1">
    <location>
        <position position="141"/>
    </location>
</feature>
<dbReference type="AlphaFoldDB" id="A0AAV5UZ60"/>
<dbReference type="Proteomes" id="UP001432322">
    <property type="component" value="Unassembled WGS sequence"/>
</dbReference>
<accession>A0AAV5UZ60</accession>
<sequence length="141" mass="16468">IPEDVKRISKLQLFLEASTIAPLLESLREFTGSKISFNNIVLSRDCDENEWKQISVFLLWKRPQFVRSRRFAIENSGIIDQQFLEEYVRGRNNVELILTTEKDEDEVPPFFPTRDIVSAISRFSKLWLTSMTLTTELLLEA</sequence>
<reference evidence="1" key="1">
    <citation type="submission" date="2023-10" db="EMBL/GenBank/DDBJ databases">
        <title>Genome assembly of Pristionchus species.</title>
        <authorList>
            <person name="Yoshida K."/>
            <person name="Sommer R.J."/>
        </authorList>
    </citation>
    <scope>NUCLEOTIDE SEQUENCE</scope>
    <source>
        <strain evidence="1">RS5133</strain>
    </source>
</reference>
<keyword evidence="2" id="KW-1185">Reference proteome</keyword>
<name>A0AAV5UZ60_9BILA</name>
<dbReference type="EMBL" id="BTSY01000001">
    <property type="protein sequence ID" value="GMT11882.1"/>
    <property type="molecule type" value="Genomic_DNA"/>
</dbReference>
<organism evidence="1 2">
    <name type="scientific">Pristionchus fissidentatus</name>
    <dbReference type="NCBI Taxonomy" id="1538716"/>
    <lineage>
        <taxon>Eukaryota</taxon>
        <taxon>Metazoa</taxon>
        <taxon>Ecdysozoa</taxon>
        <taxon>Nematoda</taxon>
        <taxon>Chromadorea</taxon>
        <taxon>Rhabditida</taxon>
        <taxon>Rhabditina</taxon>
        <taxon>Diplogasteromorpha</taxon>
        <taxon>Diplogasteroidea</taxon>
        <taxon>Neodiplogasteridae</taxon>
        <taxon>Pristionchus</taxon>
    </lineage>
</organism>
<proteinExistence type="predicted"/>
<gene>
    <name evidence="1" type="ORF">PFISCL1PPCAC_3179</name>
</gene>